<comment type="caution">
    <text evidence="2">The sequence shown here is derived from an EMBL/GenBank/DDBJ whole genome shotgun (WGS) entry which is preliminary data.</text>
</comment>
<organism evidence="2 3">
    <name type="scientific">Pelagomonas calceolata</name>
    <dbReference type="NCBI Taxonomy" id="35677"/>
    <lineage>
        <taxon>Eukaryota</taxon>
        <taxon>Sar</taxon>
        <taxon>Stramenopiles</taxon>
        <taxon>Ochrophyta</taxon>
        <taxon>Pelagophyceae</taxon>
        <taxon>Pelagomonadales</taxon>
        <taxon>Pelagomonadaceae</taxon>
        <taxon>Pelagomonas</taxon>
    </lineage>
</organism>
<reference evidence="2" key="1">
    <citation type="submission" date="2021-11" db="EMBL/GenBank/DDBJ databases">
        <authorList>
            <consortium name="Genoscope - CEA"/>
            <person name="William W."/>
        </authorList>
    </citation>
    <scope>NUCLEOTIDE SEQUENCE</scope>
</reference>
<dbReference type="OrthoDB" id="194961at2759"/>
<evidence type="ECO:0000313" key="3">
    <source>
        <dbReference type="Proteomes" id="UP000789595"/>
    </source>
</evidence>
<feature type="region of interest" description="Disordered" evidence="1">
    <location>
        <begin position="240"/>
        <end position="268"/>
    </location>
</feature>
<accession>A0A8J2X132</accession>
<dbReference type="Proteomes" id="UP000789595">
    <property type="component" value="Unassembled WGS sequence"/>
</dbReference>
<dbReference type="InterPro" id="IPR027417">
    <property type="entry name" value="P-loop_NTPase"/>
</dbReference>
<evidence type="ECO:0008006" key="4">
    <source>
        <dbReference type="Google" id="ProtNLM"/>
    </source>
</evidence>
<protein>
    <recommendedName>
        <fullName evidence="4">Zeta toxin domain-containing protein</fullName>
    </recommendedName>
</protein>
<evidence type="ECO:0000313" key="2">
    <source>
        <dbReference type="EMBL" id="CAH0375774.1"/>
    </source>
</evidence>
<gene>
    <name evidence="2" type="ORF">PECAL_5P03170</name>
</gene>
<dbReference type="SUPFAM" id="SSF52540">
    <property type="entry name" value="P-loop containing nucleoside triphosphate hydrolases"/>
    <property type="match status" value="1"/>
</dbReference>
<proteinExistence type="predicted"/>
<dbReference type="Gene3D" id="3.40.50.300">
    <property type="entry name" value="P-loop containing nucleotide triphosphate hydrolases"/>
    <property type="match status" value="1"/>
</dbReference>
<feature type="compositionally biased region" description="Acidic residues" evidence="1">
    <location>
        <begin position="257"/>
        <end position="268"/>
    </location>
</feature>
<name>A0A8J2X132_9STRA</name>
<dbReference type="Pfam" id="PF13671">
    <property type="entry name" value="AAA_33"/>
    <property type="match status" value="1"/>
</dbReference>
<evidence type="ECO:0000256" key="1">
    <source>
        <dbReference type="SAM" id="MobiDB-lite"/>
    </source>
</evidence>
<sequence length="268" mass="30903">MRASLAALRRRLPERRQLWSGALTMFYTGTRPVMVFTAGAPGAGKTYTLHRLFGLENVEMLDAVDMLDLDSAMKRHPEYSEERPAELYGKIDAYNWANERVERRFQKMLRQPRKEDGRGRFVCFDGTGTRVKRQIRRMREAREAGFDVVQLYVEVSLETALRRNQQRDRTVPEEVLKEYLDRLDSAVEATVQHPDGLVDAAIAMNNDLDDDFNTDSTRFGRHAEWIASTSQKHEALFGRGWRHTFAGPEDPGPPPPLEEDEEDFRGRT</sequence>
<dbReference type="EMBL" id="CAKKNE010000005">
    <property type="protein sequence ID" value="CAH0375774.1"/>
    <property type="molecule type" value="Genomic_DNA"/>
</dbReference>
<keyword evidence="3" id="KW-1185">Reference proteome</keyword>
<dbReference type="AlphaFoldDB" id="A0A8J2X132"/>